<keyword evidence="2" id="KW-1185">Reference proteome</keyword>
<dbReference type="EMBL" id="QVQT01000003">
    <property type="protein sequence ID" value="RFU17175.1"/>
    <property type="molecule type" value="Genomic_DNA"/>
</dbReference>
<dbReference type="PIRSF" id="PIRSF033905">
    <property type="entry name" value="UCP033905"/>
    <property type="match status" value="1"/>
</dbReference>
<dbReference type="NCBIfam" id="NF040903">
    <property type="entry name" value="GguC"/>
    <property type="match status" value="1"/>
</dbReference>
<name>A0A372IQJ2_9BACT</name>
<evidence type="ECO:0000313" key="2">
    <source>
        <dbReference type="Proteomes" id="UP000264702"/>
    </source>
</evidence>
<dbReference type="OrthoDB" id="108649at2"/>
<proteinExistence type="predicted"/>
<dbReference type="InterPro" id="IPR009645">
    <property type="entry name" value="GguC"/>
</dbReference>
<dbReference type="SUPFAM" id="SSF56529">
    <property type="entry name" value="FAH"/>
    <property type="match status" value="1"/>
</dbReference>
<comment type="caution">
    <text evidence="1">The sequence shown here is derived from an EMBL/GenBank/DDBJ whole genome shotgun (WGS) entry which is preliminary data.</text>
</comment>
<dbReference type="Gene3D" id="3.90.850.10">
    <property type="entry name" value="Fumarylacetoacetase-like, C-terminal domain"/>
    <property type="match status" value="1"/>
</dbReference>
<dbReference type="RefSeq" id="WP_117299573.1">
    <property type="nucleotide sequence ID" value="NZ_QVQT02000003.1"/>
</dbReference>
<organism evidence="1 2">
    <name type="scientific">Paracidobacterium acidisoli</name>
    <dbReference type="NCBI Taxonomy" id="2303751"/>
    <lineage>
        <taxon>Bacteria</taxon>
        <taxon>Pseudomonadati</taxon>
        <taxon>Acidobacteriota</taxon>
        <taxon>Terriglobia</taxon>
        <taxon>Terriglobales</taxon>
        <taxon>Acidobacteriaceae</taxon>
        <taxon>Paracidobacterium</taxon>
    </lineage>
</organism>
<dbReference type="Proteomes" id="UP000264702">
    <property type="component" value="Unassembled WGS sequence"/>
</dbReference>
<reference evidence="1 2" key="1">
    <citation type="submission" date="2018-08" db="EMBL/GenBank/DDBJ databases">
        <title>Acidipila sp. 4G-K13, an acidobacterium isolated from forest soil.</title>
        <authorList>
            <person name="Gao Z.-H."/>
            <person name="Qiu L.-H."/>
        </authorList>
    </citation>
    <scope>NUCLEOTIDE SEQUENCE [LARGE SCALE GENOMIC DNA]</scope>
    <source>
        <strain evidence="1 2">4G-K13</strain>
    </source>
</reference>
<sequence length="332" mass="36766">MRLVQLKTGGIRRVALVEEPKLRLIHGFDSVFALAQAAIADGGRLTDLVKEHLTGEHLDYDPIYNGESEWKLLPPVDHPEEPSRCLVSGTGLTHLGSARDRQSMHLAQKEQETDSMKMFRWGVEAGRPVQGSIGIAPEWFYKGNGLIVQASNDPLLVPPYAEDGGEEAEVAIVCLIGADGQPYRIGMVTGNEFSDHLFEKRNYLNLAGSKLRTCSIGPELTIDPSFDTVPGTVTIRRGSHVLWSQPIATGEQEMCHSLRNLEHHHFKFAQHRNPGDVHIHFLGAHSLSFGHGVALQDGDIMEVVFEHFGRPLRNPVKTMKDANTSIEVRPLI</sequence>
<dbReference type="AlphaFoldDB" id="A0A372IQJ2"/>
<gene>
    <name evidence="1" type="ORF">D0Y96_10845</name>
</gene>
<dbReference type="GO" id="GO:0003824">
    <property type="term" value="F:catalytic activity"/>
    <property type="evidence" value="ECO:0007669"/>
    <property type="project" value="InterPro"/>
</dbReference>
<evidence type="ECO:0000313" key="1">
    <source>
        <dbReference type="EMBL" id="RFU17175.1"/>
    </source>
</evidence>
<accession>A0A372IQJ2</accession>
<protein>
    <submittedName>
        <fullName evidence="1">GguC protein</fullName>
    </submittedName>
</protein>
<dbReference type="InterPro" id="IPR036663">
    <property type="entry name" value="Fumarylacetoacetase_C_sf"/>
</dbReference>